<dbReference type="Proteomes" id="UP001337655">
    <property type="component" value="Unassembled WGS sequence"/>
</dbReference>
<protein>
    <recommendedName>
        <fullName evidence="3">F-box domain-containing protein</fullName>
    </recommendedName>
</protein>
<reference evidence="1 2" key="1">
    <citation type="submission" date="2023-08" db="EMBL/GenBank/DDBJ databases">
        <title>Black Yeasts Isolated from many extreme environments.</title>
        <authorList>
            <person name="Coleine C."/>
            <person name="Stajich J.E."/>
            <person name="Selbmann L."/>
        </authorList>
    </citation>
    <scope>NUCLEOTIDE SEQUENCE [LARGE SCALE GENOMIC DNA]</scope>
    <source>
        <strain evidence="1 2">CCFEE 5935</strain>
    </source>
</reference>
<dbReference type="AlphaFoldDB" id="A0AAV9P7C9"/>
<dbReference type="RefSeq" id="XP_064658099.1">
    <property type="nucleotide sequence ID" value="XM_064803184.1"/>
</dbReference>
<dbReference type="PANTHER" id="PTHR42085:SF1">
    <property type="entry name" value="F-BOX DOMAIN-CONTAINING PROTEIN"/>
    <property type="match status" value="1"/>
</dbReference>
<gene>
    <name evidence="1" type="ORF">LTR77_005942</name>
</gene>
<sequence length="200" mass="23147">MAECTFTDRLPVELRLRIYEYLLPDNEHLKLRQYIPGSHNLAILRTSRQIYEEAIPLLYDLNSIVVTRNDFCAHTDANLKTPLKLEYARFLYFFNFSQSIACTLAGSEGRCDVCQPSAAGLLDAFTAIPRLRAVWLDFGQSRSEYYLFQRWLDENGMEYEGMPYSTTTRGRRLGYQIVFTIKGREGEAAKGFKKLRESLD</sequence>
<dbReference type="InterPro" id="IPR038883">
    <property type="entry name" value="AN11006-like"/>
</dbReference>
<proteinExistence type="predicted"/>
<evidence type="ECO:0000313" key="2">
    <source>
        <dbReference type="Proteomes" id="UP001337655"/>
    </source>
</evidence>
<dbReference type="EMBL" id="JAVRRT010000009">
    <property type="protein sequence ID" value="KAK5168633.1"/>
    <property type="molecule type" value="Genomic_DNA"/>
</dbReference>
<accession>A0AAV9P7C9</accession>
<organism evidence="1 2">
    <name type="scientific">Saxophila tyrrhenica</name>
    <dbReference type="NCBI Taxonomy" id="1690608"/>
    <lineage>
        <taxon>Eukaryota</taxon>
        <taxon>Fungi</taxon>
        <taxon>Dikarya</taxon>
        <taxon>Ascomycota</taxon>
        <taxon>Pezizomycotina</taxon>
        <taxon>Dothideomycetes</taxon>
        <taxon>Dothideomycetidae</taxon>
        <taxon>Mycosphaerellales</taxon>
        <taxon>Extremaceae</taxon>
        <taxon>Saxophila</taxon>
    </lineage>
</organism>
<evidence type="ECO:0008006" key="3">
    <source>
        <dbReference type="Google" id="ProtNLM"/>
    </source>
</evidence>
<comment type="caution">
    <text evidence="1">The sequence shown here is derived from an EMBL/GenBank/DDBJ whole genome shotgun (WGS) entry which is preliminary data.</text>
</comment>
<keyword evidence="2" id="KW-1185">Reference proteome</keyword>
<name>A0AAV9P7C9_9PEZI</name>
<dbReference type="PANTHER" id="PTHR42085">
    <property type="entry name" value="F-BOX DOMAIN-CONTAINING PROTEIN"/>
    <property type="match status" value="1"/>
</dbReference>
<evidence type="ECO:0000313" key="1">
    <source>
        <dbReference type="EMBL" id="KAK5168633.1"/>
    </source>
</evidence>
<dbReference type="GeneID" id="89927282"/>